<evidence type="ECO:0000313" key="1">
    <source>
        <dbReference type="EMBL" id="KKL86555.1"/>
    </source>
</evidence>
<organism evidence="1">
    <name type="scientific">marine sediment metagenome</name>
    <dbReference type="NCBI Taxonomy" id="412755"/>
    <lineage>
        <taxon>unclassified sequences</taxon>
        <taxon>metagenomes</taxon>
        <taxon>ecological metagenomes</taxon>
    </lineage>
</organism>
<comment type="caution">
    <text evidence="1">The sequence shown here is derived from an EMBL/GenBank/DDBJ whole genome shotgun (WGS) entry which is preliminary data.</text>
</comment>
<protein>
    <submittedName>
        <fullName evidence="1">Uncharacterized protein</fullName>
    </submittedName>
</protein>
<sequence>MAKSLNADLLTAQTTGYPTGGFQPAVRCKFHANTIDGEPSHDYSFDPTVTTNRLQHVQHIEDPQNDSGVILLSNNNKSVPVDLRGYLVHLGWGLNTASGIKNNEASGAVAPALWVLKQSDISGAPKGQQNELYTVFELRGVWQAILNAQPIRLGATPYFWSNISPAFLGEGVNNIPELANKTVFECLEYLIETSLSEQTGLGFYLDALGDQDDGLINDITKVNPFPTDGVSLLYDYEIEPFGTYGAFINKLLALTNCRLRTQPSLTFKIIYPQDSDSVDETYYSDMAVGHPFYEVNHSRIEERSSGTPLPNHIQIWGGEDEMTGLPLYSGNWFDSDHYSTEPTSFDSAAIEAAYTGAFMPVTFEGDELTVIWERGFVSNAQCAALAASLGIQMRANALGTRVIIPMDARVELFDRVKTVDTRGA</sequence>
<proteinExistence type="predicted"/>
<dbReference type="EMBL" id="LAZR01021081">
    <property type="protein sequence ID" value="KKL86555.1"/>
    <property type="molecule type" value="Genomic_DNA"/>
</dbReference>
<reference evidence="1" key="1">
    <citation type="journal article" date="2015" name="Nature">
        <title>Complex archaea that bridge the gap between prokaryotes and eukaryotes.</title>
        <authorList>
            <person name="Spang A."/>
            <person name="Saw J.H."/>
            <person name="Jorgensen S.L."/>
            <person name="Zaremba-Niedzwiedzka K."/>
            <person name="Martijn J."/>
            <person name="Lind A.E."/>
            <person name="van Eijk R."/>
            <person name="Schleper C."/>
            <person name="Guy L."/>
            <person name="Ettema T.J."/>
        </authorList>
    </citation>
    <scope>NUCLEOTIDE SEQUENCE</scope>
</reference>
<name>A0A0F9HXX0_9ZZZZ</name>
<accession>A0A0F9HXX0</accession>
<dbReference type="AlphaFoldDB" id="A0A0F9HXX0"/>
<gene>
    <name evidence="1" type="ORF">LCGC14_1943560</name>
</gene>